<feature type="domain" description="Serine aminopeptidase S33" evidence="1">
    <location>
        <begin position="80"/>
        <end position="164"/>
    </location>
</feature>
<proteinExistence type="predicted"/>
<dbReference type="InterPro" id="IPR029058">
    <property type="entry name" value="AB_hydrolase_fold"/>
</dbReference>
<reference evidence="2" key="2">
    <citation type="journal article" date="2021" name="PeerJ">
        <title>Extensive microbial diversity within the chicken gut microbiome revealed by metagenomics and culture.</title>
        <authorList>
            <person name="Gilroy R."/>
            <person name="Ravi A."/>
            <person name="Getino M."/>
            <person name="Pursley I."/>
            <person name="Horton D.L."/>
            <person name="Alikhan N.F."/>
            <person name="Baker D."/>
            <person name="Gharbi K."/>
            <person name="Hall N."/>
            <person name="Watson M."/>
            <person name="Adriaenssens E.M."/>
            <person name="Foster-Nyarko E."/>
            <person name="Jarju S."/>
            <person name="Secka A."/>
            <person name="Antonio M."/>
            <person name="Oren A."/>
            <person name="Chaudhuri R.R."/>
            <person name="La Ragione R."/>
            <person name="Hildebrand F."/>
            <person name="Pallen M.J."/>
        </authorList>
    </citation>
    <scope>NUCLEOTIDE SEQUENCE</scope>
    <source>
        <strain evidence="2">G3-8215</strain>
    </source>
</reference>
<evidence type="ECO:0000313" key="2">
    <source>
        <dbReference type="EMBL" id="MBO8483106.1"/>
    </source>
</evidence>
<dbReference type="EMBL" id="JADILV010000021">
    <property type="protein sequence ID" value="MBO8483106.1"/>
    <property type="molecule type" value="Genomic_DNA"/>
</dbReference>
<protein>
    <submittedName>
        <fullName evidence="2">Alpha/beta fold hydrolase</fullName>
    </submittedName>
</protein>
<comment type="caution">
    <text evidence="2">The sequence shown here is derived from an EMBL/GenBank/DDBJ whole genome shotgun (WGS) entry which is preliminary data.</text>
</comment>
<sequence length="258" mass="28977">MKPILALICILLGVAPVFAIKPEKTYRYTPEQLSLEYEELKIDTNDGATLNIWHLPSEETGIPVIISQSDAGNMGYWLYMGAYFQACGLDVWLYDYRGFGESSDFEIDRDCLFHNEFVADLAAVAGYVYKKTSAAPVLLGLSMGTIIINEYLKDTDIPVTHIIYDGYAGDPAEWVNKLKANGKDVKLPDGYLPGKHKNRRLKTLYIVGLKDGYSSAGDIPFRKSKKTTVKTFNSGHISSFNQYPEEYTVKILNFLIDK</sequence>
<dbReference type="InterPro" id="IPR022742">
    <property type="entry name" value="Hydrolase_4"/>
</dbReference>
<dbReference type="Gene3D" id="3.40.50.1820">
    <property type="entry name" value="alpha/beta hydrolase"/>
    <property type="match status" value="1"/>
</dbReference>
<dbReference type="SUPFAM" id="SSF53474">
    <property type="entry name" value="alpha/beta-Hydrolases"/>
    <property type="match status" value="1"/>
</dbReference>
<dbReference type="Pfam" id="PF12146">
    <property type="entry name" value="Hydrolase_4"/>
    <property type="match status" value="1"/>
</dbReference>
<name>A0A940DRT5_9BACT</name>
<dbReference type="GO" id="GO:0016787">
    <property type="term" value="F:hydrolase activity"/>
    <property type="evidence" value="ECO:0007669"/>
    <property type="project" value="UniProtKB-KW"/>
</dbReference>
<accession>A0A940DRT5</accession>
<organism evidence="2 3">
    <name type="scientific">Candidatus Cryptobacteroides avicola</name>
    <dbReference type="NCBI Taxonomy" id="2840757"/>
    <lineage>
        <taxon>Bacteria</taxon>
        <taxon>Pseudomonadati</taxon>
        <taxon>Bacteroidota</taxon>
        <taxon>Bacteroidia</taxon>
        <taxon>Bacteroidales</taxon>
        <taxon>Candidatus Cryptobacteroides</taxon>
    </lineage>
</organism>
<evidence type="ECO:0000259" key="1">
    <source>
        <dbReference type="Pfam" id="PF12146"/>
    </source>
</evidence>
<reference evidence="2" key="1">
    <citation type="submission" date="2020-10" db="EMBL/GenBank/DDBJ databases">
        <authorList>
            <person name="Gilroy R."/>
        </authorList>
    </citation>
    <scope>NUCLEOTIDE SEQUENCE</scope>
    <source>
        <strain evidence="2">G3-8215</strain>
    </source>
</reference>
<keyword evidence="2" id="KW-0378">Hydrolase</keyword>
<dbReference type="AlphaFoldDB" id="A0A940DRT5"/>
<dbReference type="Proteomes" id="UP000725002">
    <property type="component" value="Unassembled WGS sequence"/>
</dbReference>
<gene>
    <name evidence="2" type="ORF">IAB75_03180</name>
</gene>
<evidence type="ECO:0000313" key="3">
    <source>
        <dbReference type="Proteomes" id="UP000725002"/>
    </source>
</evidence>